<feature type="region of interest" description="Disordered" evidence="1">
    <location>
        <begin position="92"/>
        <end position="154"/>
    </location>
</feature>
<feature type="region of interest" description="Disordered" evidence="1">
    <location>
        <begin position="318"/>
        <end position="374"/>
    </location>
</feature>
<evidence type="ECO:0000256" key="1">
    <source>
        <dbReference type="SAM" id="MobiDB-lite"/>
    </source>
</evidence>
<feature type="compositionally biased region" description="Basic and acidic residues" evidence="1">
    <location>
        <begin position="362"/>
        <end position="374"/>
    </location>
</feature>
<dbReference type="EMBL" id="HBFX01050950">
    <property type="protein sequence ID" value="CAD8979670.1"/>
    <property type="molecule type" value="Transcribed_RNA"/>
</dbReference>
<organism evidence="2">
    <name type="scientific">Hemiselmis andersenii</name>
    <name type="common">Cryptophyte alga</name>
    <dbReference type="NCBI Taxonomy" id="464988"/>
    <lineage>
        <taxon>Eukaryota</taxon>
        <taxon>Cryptophyceae</taxon>
        <taxon>Cryptomonadales</taxon>
        <taxon>Hemiselmidaceae</taxon>
        <taxon>Hemiselmis</taxon>
    </lineage>
</organism>
<dbReference type="AlphaFoldDB" id="A0A7S1MTY2"/>
<name>A0A7S1MTY2_HEMAN</name>
<proteinExistence type="predicted"/>
<sequence length="374" mass="40276">MYGDSMREEANGNREESGLFDRRARRVTRSRGRGHQRNDLADGVRQGSATYRAANGHAEDEDLREHKASRREKERCNTLSCLFGFGSHATAESRRQNANGRLKESDFGGKGTHMHTGLGLGRRLRRRGGLRRDALSREKKLGLSGASPGSLTSRASAVDAVKMVRAQQAADLSRSMSEAKVAYKKLLQREVKKEQGMQLSTPMIAIESPLGHSILAQSGKEASKSLASSALTANLDATSAFTQPAVNAKRVGSGTVQLINKYLAENKLSALPKKNEDAAEARVQVPVETPAAVAPHAVAANTKMQVAAVSPPRVVEQPVVRQPPQGQQGGRGSGEGAALMRQKTESNHDEDQEEDANIGDMLIRDVGKDLGLDS</sequence>
<evidence type="ECO:0000313" key="2">
    <source>
        <dbReference type="EMBL" id="CAD8979670.1"/>
    </source>
</evidence>
<feature type="compositionally biased region" description="Basic and acidic residues" evidence="1">
    <location>
        <begin position="1"/>
        <end position="22"/>
    </location>
</feature>
<feature type="region of interest" description="Disordered" evidence="1">
    <location>
        <begin position="1"/>
        <end position="71"/>
    </location>
</feature>
<reference evidence="2" key="1">
    <citation type="submission" date="2021-01" db="EMBL/GenBank/DDBJ databases">
        <authorList>
            <person name="Corre E."/>
            <person name="Pelletier E."/>
            <person name="Niang G."/>
            <person name="Scheremetjew M."/>
            <person name="Finn R."/>
            <person name="Kale V."/>
            <person name="Holt S."/>
            <person name="Cochrane G."/>
            <person name="Meng A."/>
            <person name="Brown T."/>
            <person name="Cohen L."/>
        </authorList>
    </citation>
    <scope>NUCLEOTIDE SEQUENCE</scope>
    <source>
        <strain evidence="2">CCMP644</strain>
    </source>
</reference>
<protein>
    <submittedName>
        <fullName evidence="2">Uncharacterized protein</fullName>
    </submittedName>
</protein>
<accession>A0A7S1MTY2</accession>
<feature type="compositionally biased region" description="Basic and acidic residues" evidence="1">
    <location>
        <begin position="130"/>
        <end position="141"/>
    </location>
</feature>
<gene>
    <name evidence="2" type="ORF">HAND00432_LOCUS30680</name>
</gene>
<feature type="compositionally biased region" description="Basic residues" evidence="1">
    <location>
        <begin position="23"/>
        <end position="35"/>
    </location>
</feature>
<feature type="compositionally biased region" description="Basic and acidic residues" evidence="1">
    <location>
        <begin position="92"/>
        <end position="107"/>
    </location>
</feature>